<dbReference type="SUPFAM" id="SSF46785">
    <property type="entry name" value="Winged helix' DNA-binding domain"/>
    <property type="match status" value="1"/>
</dbReference>
<organism evidence="2 3">
    <name type="scientific">Nocardia yunnanensis</name>
    <dbReference type="NCBI Taxonomy" id="2382165"/>
    <lineage>
        <taxon>Bacteria</taxon>
        <taxon>Bacillati</taxon>
        <taxon>Actinomycetota</taxon>
        <taxon>Actinomycetes</taxon>
        <taxon>Mycobacteriales</taxon>
        <taxon>Nocardiaceae</taxon>
        <taxon>Nocardia</taxon>
    </lineage>
</organism>
<dbReference type="AlphaFoldDB" id="A0A386ZGE3"/>
<dbReference type="Gene3D" id="1.10.10.10">
    <property type="entry name" value="Winged helix-like DNA-binding domain superfamily/Winged helix DNA-binding domain"/>
    <property type="match status" value="1"/>
</dbReference>
<evidence type="ECO:0000313" key="2">
    <source>
        <dbReference type="EMBL" id="AYF76972.1"/>
    </source>
</evidence>
<dbReference type="InterPro" id="IPR027395">
    <property type="entry name" value="WH_DNA-bd_dom"/>
</dbReference>
<evidence type="ECO:0000313" key="3">
    <source>
        <dbReference type="Proteomes" id="UP000267164"/>
    </source>
</evidence>
<reference evidence="2 3" key="1">
    <citation type="submission" date="2018-09" db="EMBL/GenBank/DDBJ databases">
        <title>Nocardia yunnanensis sp. nov., an actinomycete isolated from a soil sample.</title>
        <authorList>
            <person name="Zhang J."/>
        </authorList>
    </citation>
    <scope>NUCLEOTIDE SEQUENCE [LARGE SCALE GENOMIC DNA]</scope>
    <source>
        <strain evidence="2 3">CFHS0054</strain>
    </source>
</reference>
<keyword evidence="3" id="KW-1185">Reference proteome</keyword>
<sequence length="108" mass="11685">MPELSDVLASLPRLKLVAFLEGCKQAEFGTAAELCDLNKSTLSKAMTVLEDAGYVAVRKGYLGRRPKTWLALTDHGRLAYREHQAALAALTRMAQQTAASTQPPPSEA</sequence>
<dbReference type="Proteomes" id="UP000267164">
    <property type="component" value="Chromosome"/>
</dbReference>
<feature type="domain" description="Winged helix DNA-binding" evidence="1">
    <location>
        <begin position="13"/>
        <end position="89"/>
    </location>
</feature>
<proteinExistence type="predicted"/>
<protein>
    <submittedName>
        <fullName evidence="2">Transcriptional regulator</fullName>
    </submittedName>
</protein>
<dbReference type="InterPro" id="IPR036390">
    <property type="entry name" value="WH_DNA-bd_sf"/>
</dbReference>
<dbReference type="RefSeq" id="WP_120741018.1">
    <property type="nucleotide sequence ID" value="NZ_CP032568.1"/>
</dbReference>
<dbReference type="KEGG" id="nyu:D7D52_27775"/>
<evidence type="ECO:0000259" key="1">
    <source>
        <dbReference type="Pfam" id="PF13601"/>
    </source>
</evidence>
<dbReference type="InterPro" id="IPR036388">
    <property type="entry name" value="WH-like_DNA-bd_sf"/>
</dbReference>
<dbReference type="Pfam" id="PF13601">
    <property type="entry name" value="HTH_34"/>
    <property type="match status" value="1"/>
</dbReference>
<dbReference type="PANTHER" id="PTHR37318">
    <property type="entry name" value="BSL7504 PROTEIN"/>
    <property type="match status" value="1"/>
</dbReference>
<dbReference type="PANTHER" id="PTHR37318:SF1">
    <property type="entry name" value="BSL7504 PROTEIN"/>
    <property type="match status" value="1"/>
</dbReference>
<dbReference type="EMBL" id="CP032568">
    <property type="protein sequence ID" value="AYF76972.1"/>
    <property type="molecule type" value="Genomic_DNA"/>
</dbReference>
<accession>A0A386ZGE3</accession>
<gene>
    <name evidence="2" type="ORF">D7D52_27775</name>
</gene>
<dbReference type="OrthoDB" id="4952043at2"/>
<name>A0A386ZGE3_9NOCA</name>